<dbReference type="Proteomes" id="UP000593577">
    <property type="component" value="Unassembled WGS sequence"/>
</dbReference>
<dbReference type="Pfam" id="PF12906">
    <property type="entry name" value="RINGv"/>
    <property type="match status" value="1"/>
</dbReference>
<evidence type="ECO:0000256" key="3">
    <source>
        <dbReference type="ARBA" id="ARBA00022833"/>
    </source>
</evidence>
<evidence type="ECO:0000259" key="4">
    <source>
        <dbReference type="PROSITE" id="PS51292"/>
    </source>
</evidence>
<accession>A0A7J8Y5N9</accession>
<protein>
    <recommendedName>
        <fullName evidence="4">RING-CH-type domain-containing protein</fullName>
    </recommendedName>
</protein>
<comment type="caution">
    <text evidence="5">The sequence shown here is derived from an EMBL/GenBank/DDBJ whole genome shotgun (WGS) entry which is preliminary data.</text>
</comment>
<keyword evidence="6" id="KW-1185">Reference proteome</keyword>
<dbReference type="PANTHER" id="PTHR46347">
    <property type="entry name" value="RING/FYVE/PHD ZINC FINGER SUPERFAMILY PROTEIN"/>
    <property type="match status" value="1"/>
</dbReference>
<organism evidence="5 6">
    <name type="scientific">Gossypium aridum</name>
    <name type="common">American cotton</name>
    <name type="synonym">Erioxylum aridum</name>
    <dbReference type="NCBI Taxonomy" id="34290"/>
    <lineage>
        <taxon>Eukaryota</taxon>
        <taxon>Viridiplantae</taxon>
        <taxon>Streptophyta</taxon>
        <taxon>Embryophyta</taxon>
        <taxon>Tracheophyta</taxon>
        <taxon>Spermatophyta</taxon>
        <taxon>Magnoliopsida</taxon>
        <taxon>eudicotyledons</taxon>
        <taxon>Gunneridae</taxon>
        <taxon>Pentapetalae</taxon>
        <taxon>rosids</taxon>
        <taxon>malvids</taxon>
        <taxon>Malvales</taxon>
        <taxon>Malvaceae</taxon>
        <taxon>Malvoideae</taxon>
        <taxon>Gossypium</taxon>
    </lineage>
</organism>
<evidence type="ECO:0000313" key="5">
    <source>
        <dbReference type="EMBL" id="MBA0694364.1"/>
    </source>
</evidence>
<evidence type="ECO:0000256" key="1">
    <source>
        <dbReference type="ARBA" id="ARBA00022723"/>
    </source>
</evidence>
<dbReference type="PANTHER" id="PTHR46347:SF2">
    <property type="entry name" value="OS02G0132300 PROTEIN"/>
    <property type="match status" value="1"/>
</dbReference>
<dbReference type="CDD" id="cd16495">
    <property type="entry name" value="RING_CH-C4HC3_MARCH"/>
    <property type="match status" value="1"/>
</dbReference>
<evidence type="ECO:0000256" key="2">
    <source>
        <dbReference type="ARBA" id="ARBA00022771"/>
    </source>
</evidence>
<sequence>MQLVSNDSRKEDISEREPILCQPDISQTSEECEIAAVGGDCIVVSEDLEEINVDETSHLVNADHPQCRICLDNEGAYHLNAYFSLISFLQPFWNGGVSIYLRKLKITYVEANGYLFSGDDLIAPCHCRGTQKYVHRSCLDNWRSTKEGFAFAHCTECRALFILRANVPPDRWWLRLKFQFLVARDHAFIFVIVQLV</sequence>
<name>A0A7J8Y5N9_GOSAI</name>
<dbReference type="EMBL" id="JABFAA010000010">
    <property type="protein sequence ID" value="MBA0694364.1"/>
    <property type="molecule type" value="Genomic_DNA"/>
</dbReference>
<dbReference type="InterPro" id="IPR011016">
    <property type="entry name" value="Znf_RING-CH"/>
</dbReference>
<evidence type="ECO:0000313" key="6">
    <source>
        <dbReference type="Proteomes" id="UP000593577"/>
    </source>
</evidence>
<dbReference type="GO" id="GO:0008270">
    <property type="term" value="F:zinc ion binding"/>
    <property type="evidence" value="ECO:0007669"/>
    <property type="project" value="UniProtKB-KW"/>
</dbReference>
<dbReference type="AlphaFoldDB" id="A0A7J8Y5N9"/>
<dbReference type="PROSITE" id="PS51292">
    <property type="entry name" value="ZF_RING_CH"/>
    <property type="match status" value="1"/>
</dbReference>
<feature type="domain" description="RING-CH-type" evidence="4">
    <location>
        <begin position="59"/>
        <end position="164"/>
    </location>
</feature>
<keyword evidence="2" id="KW-0863">Zinc-finger</keyword>
<dbReference type="Gene3D" id="3.30.40.10">
    <property type="entry name" value="Zinc/RING finger domain, C3HC4 (zinc finger)"/>
    <property type="match status" value="1"/>
</dbReference>
<dbReference type="SMART" id="SM00744">
    <property type="entry name" value="RINGv"/>
    <property type="match status" value="1"/>
</dbReference>
<dbReference type="InterPro" id="IPR013083">
    <property type="entry name" value="Znf_RING/FYVE/PHD"/>
</dbReference>
<proteinExistence type="predicted"/>
<keyword evidence="1" id="KW-0479">Metal-binding</keyword>
<dbReference type="SUPFAM" id="SSF57850">
    <property type="entry name" value="RING/U-box"/>
    <property type="match status" value="1"/>
</dbReference>
<keyword evidence="3" id="KW-0862">Zinc</keyword>
<reference evidence="5 6" key="1">
    <citation type="journal article" date="2019" name="Genome Biol. Evol.">
        <title>Insights into the evolution of the New World diploid cottons (Gossypium, subgenus Houzingenia) based on genome sequencing.</title>
        <authorList>
            <person name="Grover C.E."/>
            <person name="Arick M.A. 2nd"/>
            <person name="Thrash A."/>
            <person name="Conover J.L."/>
            <person name="Sanders W.S."/>
            <person name="Peterson D.G."/>
            <person name="Frelichowski J.E."/>
            <person name="Scheffler J.A."/>
            <person name="Scheffler B.E."/>
            <person name="Wendel J.F."/>
        </authorList>
    </citation>
    <scope>NUCLEOTIDE SEQUENCE [LARGE SCALE GENOMIC DNA]</scope>
    <source>
        <strain evidence="5">185</strain>
        <tissue evidence="5">Leaf</tissue>
    </source>
</reference>
<gene>
    <name evidence="5" type="ORF">Goari_004672</name>
</gene>